<gene>
    <name evidence="1" type="ORF">ABAZ39_21825</name>
</gene>
<dbReference type="PANTHER" id="PTHR35370">
    <property type="entry name" value="CYTOPLASMIC PROTEIN-RELATED-RELATED"/>
    <property type="match status" value="1"/>
</dbReference>
<dbReference type="InterPro" id="IPR010272">
    <property type="entry name" value="T6SS_TssF"/>
</dbReference>
<dbReference type="EMBL" id="CP007794">
    <property type="protein sequence ID" value="AIB14545.1"/>
    <property type="molecule type" value="Genomic_DNA"/>
</dbReference>
<accession>A0A060DPA6</accession>
<evidence type="ECO:0000313" key="1">
    <source>
        <dbReference type="EMBL" id="AIB14545.1"/>
    </source>
</evidence>
<name>A0A060DPA6_9PROT</name>
<geneLocation type="plasmid" evidence="1 2">
    <name>AbAZ39_p1</name>
</geneLocation>
<dbReference type="KEGG" id="abq:ABAZ39_21825"/>
<reference evidence="1 2" key="1">
    <citation type="journal article" date="2014" name="Genome Announc.">
        <title>Complete Genome Sequence of the Model Rhizosphere Strain Azospirillum brasilense Az39, Successfully Applied in Agriculture.</title>
        <authorList>
            <person name="Rivera D."/>
            <person name="Revale S."/>
            <person name="Molina R."/>
            <person name="Gualpa J."/>
            <person name="Puente M."/>
            <person name="Maroniche G."/>
            <person name="Paris G."/>
            <person name="Baker D."/>
            <person name="Clavijo B."/>
            <person name="McLay K."/>
            <person name="Spaepen S."/>
            <person name="Perticari A."/>
            <person name="Vazquez M."/>
            <person name="Wisniewski-Dye F."/>
            <person name="Watkins C."/>
            <person name="Martinez-Abarca F."/>
            <person name="Vanderleyden J."/>
            <person name="Cassan F."/>
        </authorList>
    </citation>
    <scope>NUCLEOTIDE SEQUENCE [LARGE SCALE GENOMIC DNA]</scope>
    <source>
        <strain evidence="1 2">Az39</strain>
        <plasmid evidence="1">AbAZ39_p1</plasmid>
    </source>
</reference>
<dbReference type="RefSeq" id="WP_040134775.1">
    <property type="nucleotide sequence ID" value="NZ_CP007794.1"/>
</dbReference>
<dbReference type="NCBIfam" id="TIGR03359">
    <property type="entry name" value="VI_chp_6"/>
    <property type="match status" value="1"/>
</dbReference>
<evidence type="ECO:0008006" key="3">
    <source>
        <dbReference type="Google" id="ProtNLM"/>
    </source>
</evidence>
<sequence length="598" mass="66534">MRREDLLDHYERELLYVRRAGEAFARSYPKIARRLALGPDQAADPNVERLIESFAFLSGRLQLNLEREFPRFSEALLGILHPQMIAPIPAMGIARMEPTPGEGRLTGGFRVPRGTPLHAVAEDNIRCRFRTAYDVTLWPVAVTDAAVEPADRYDFLDGAATASVLRLRLETRNQSFENLPIDKLRLFIDGETILTSALHELFLCGVVEIAYVQPGKPPVRLRGENLIAPVGFGPDETVLPHPKHAQPAYGLLQEYFEFPQKFDFYDLPIPQGRLSGEVVDILIAVSRPLPNRLTLRKDSFVLGCTPIVNLFNRTAEPIRLNHRRTAYRVVPDALRERTTEVHSILEVSGLRDGDGMHHRYVPLFSHQHAEAEAEPRGFWLAAREPTQREDVPGTDIHLSLHHLDLTPTDPADETLLVRTLCTNRALAEQVPAGAALMIEETAPIATIRCLHKPTPGRPAPAGGSSAWKLISHLSVNHLSLTGDAEGLRALQSILLLHAPDDPSAQHQIRGVQGLSSRPVLHRMGQDAWRGFVRGLEVTVALDERNFVGASPLVFGGVLSRFLGLYINVNAFAQLRLRSVQREGVWKAWSRLAGSQPVL</sequence>
<dbReference type="AlphaFoldDB" id="A0A060DPA6"/>
<dbReference type="PIRSF" id="PIRSF028304">
    <property type="entry name" value="UCP028304"/>
    <property type="match status" value="1"/>
</dbReference>
<dbReference type="PANTHER" id="PTHR35370:SF1">
    <property type="entry name" value="TYPE VI SECRETION SYSTEM COMPONENT TSSF1"/>
    <property type="match status" value="1"/>
</dbReference>
<keyword evidence="1" id="KW-0614">Plasmid</keyword>
<evidence type="ECO:0000313" key="2">
    <source>
        <dbReference type="Proteomes" id="UP000027186"/>
    </source>
</evidence>
<dbReference type="Proteomes" id="UP000027186">
    <property type="component" value="Plasmid AbAZ39_p1"/>
</dbReference>
<organism evidence="1 2">
    <name type="scientific">Azospirillum argentinense</name>
    <dbReference type="NCBI Taxonomy" id="2970906"/>
    <lineage>
        <taxon>Bacteria</taxon>
        <taxon>Pseudomonadati</taxon>
        <taxon>Pseudomonadota</taxon>
        <taxon>Alphaproteobacteria</taxon>
        <taxon>Rhodospirillales</taxon>
        <taxon>Azospirillaceae</taxon>
        <taxon>Azospirillum</taxon>
    </lineage>
</organism>
<dbReference type="Pfam" id="PF05947">
    <property type="entry name" value="T6SS_TssF"/>
    <property type="match status" value="1"/>
</dbReference>
<proteinExistence type="predicted"/>
<protein>
    <recommendedName>
        <fullName evidence="3">Type VI secretion system baseplate subunit TssF</fullName>
    </recommendedName>
</protein>